<evidence type="ECO:0000313" key="1">
    <source>
        <dbReference type="EMBL" id="AYM52281.1"/>
    </source>
</evidence>
<evidence type="ECO:0008006" key="2">
    <source>
        <dbReference type="Google" id="ProtNLM"/>
    </source>
</evidence>
<reference evidence="1" key="1">
    <citation type="journal article" date="2018" name="J. Ind. Microbiol. Biotechnol.">
        <title>Genome mining reveals uncommon alkylpyrones as type III PKS products from myxobacteria.</title>
        <authorList>
            <person name="Hug J.J."/>
            <person name="Panter F."/>
            <person name="Krug D."/>
            <person name="Muller R."/>
        </authorList>
    </citation>
    <scope>NUCLEOTIDE SEQUENCE</scope>
    <source>
        <strain evidence="1">Sg a15</strain>
    </source>
</reference>
<sequence>MRYILLALPLLVMVGCKESAPPQGAVKLIVSWKGFTPGCIRVNARDANSPQVSAPKDLKPRAGEFQGTFTVAVFRGEGWGSQVAVEAQAFEGACSDTAIPVARQEGTSLVEDGRIQDLSLSLEARDKDQDGFVDEKDHGSDCQDQDPAIYPGAPDLCDGKDNDCDGQTEEVLLGRPCTVDGGCPGGTWACEPGKPVFCNVPPPTFWYRDMDNDTFGSRDAGAEPFCTPPDSGYADNNTDCDDSDDQQFPGALEICNREDDNCDGTSDELLGVGALCNLTNDCKGQLACAGDGGVYCQETAPPTLYYPDDDGDSQGQSDAQGLPYCASPPQGFVSNNTDCDDGNPFTYHGAPELCDEADNDCDGAPETADHCDGGSRSWVRVDALNSDNKDWNSISLWRDGGVWIVGNDGRRAVRQAESTHFDVKTSGCGGDWLSVWANPETGFAYMGAGNRQGGSQTPGQNDCDTQSTETDRIHGLLGLPIQDGFEIHGVGQDGTANRQTFVWTGTDVRYGATNINGPMHDVHGTSRDRLFAVGGPPGSARIYSFNAGTSQWQSTNIEGSFPELRPLKGVWVVNPSLAYIVGDQGAVLRWESGVWSKIDFPSNAENLTSVIAFGRNSVYATTRSGKVYRYNGSEWNAYSPGENQPLKDIAGTSPEDLWVVGEQGKVFHWPSAP</sequence>
<dbReference type="AlphaFoldDB" id="A0A3S7UU65"/>
<name>A0A3S7UU65_STIAU</name>
<dbReference type="EMBL" id="MH908869">
    <property type="protein sequence ID" value="AYM52281.1"/>
    <property type="molecule type" value="Genomic_DNA"/>
</dbReference>
<dbReference type="Pfam" id="PF11617">
    <property type="entry name" value="Cu-binding_MopE"/>
    <property type="match status" value="3"/>
</dbReference>
<accession>A0A3S7UU65</accession>
<proteinExistence type="predicted"/>
<organism evidence="1">
    <name type="scientific">Stigmatella aurantiaca Sg a15</name>
    <dbReference type="NCBI Taxonomy" id="675526"/>
    <lineage>
        <taxon>Bacteria</taxon>
        <taxon>Pseudomonadati</taxon>
        <taxon>Myxococcota</taxon>
        <taxon>Myxococcia</taxon>
        <taxon>Myxococcales</taxon>
        <taxon>Cystobacterineae</taxon>
        <taxon>Archangiaceae</taxon>
        <taxon>Stigmatella</taxon>
    </lineage>
</organism>
<protein>
    <recommendedName>
        <fullName evidence="2">Lipoprotein</fullName>
    </recommendedName>
</protein>
<dbReference type="PROSITE" id="PS51257">
    <property type="entry name" value="PROKAR_LIPOPROTEIN"/>
    <property type="match status" value="1"/>
</dbReference>
<dbReference type="InterPro" id="IPR021655">
    <property type="entry name" value="Put_metal-bd"/>
</dbReference>